<dbReference type="Proteomes" id="UP001429564">
    <property type="component" value="Unassembled WGS sequence"/>
</dbReference>
<dbReference type="PANTHER" id="PTHR34308:SF1">
    <property type="entry name" value="COBALAMIN BIOSYNTHESIS PROTEIN CBIB"/>
    <property type="match status" value="1"/>
</dbReference>
<comment type="similarity">
    <text evidence="3 9">Belongs to the CobD/CbiB family.</text>
</comment>
<dbReference type="PANTHER" id="PTHR34308">
    <property type="entry name" value="COBALAMIN BIOSYNTHESIS PROTEIN CBIB"/>
    <property type="match status" value="1"/>
</dbReference>
<comment type="caution">
    <text evidence="9">Lacks conserved residue(s) required for the propagation of feature annotation.</text>
</comment>
<organism evidence="10 11">
    <name type="scientific">Parasedimentitalea denitrificans</name>
    <dbReference type="NCBI Taxonomy" id="2211118"/>
    <lineage>
        <taxon>Bacteria</taxon>
        <taxon>Pseudomonadati</taxon>
        <taxon>Pseudomonadota</taxon>
        <taxon>Alphaproteobacteria</taxon>
        <taxon>Rhodobacterales</taxon>
        <taxon>Paracoccaceae</taxon>
        <taxon>Parasedimentitalea</taxon>
    </lineage>
</organism>
<keyword evidence="8 9" id="KW-0472">Membrane</keyword>
<comment type="pathway">
    <text evidence="2 9">Cofactor biosynthesis; adenosylcobalamin biosynthesis.</text>
</comment>
<evidence type="ECO:0000313" key="11">
    <source>
        <dbReference type="Proteomes" id="UP001429564"/>
    </source>
</evidence>
<protein>
    <recommendedName>
        <fullName evidence="9">Cobalamin biosynthesis protein CobD</fullName>
    </recommendedName>
</protein>
<gene>
    <name evidence="9" type="primary">cobD</name>
    <name evidence="10" type="ORF">DL239_16195</name>
</gene>
<evidence type="ECO:0000256" key="8">
    <source>
        <dbReference type="ARBA" id="ARBA00023136"/>
    </source>
</evidence>
<dbReference type="Pfam" id="PF03186">
    <property type="entry name" value="CobD_Cbib"/>
    <property type="match status" value="1"/>
</dbReference>
<dbReference type="HAMAP" id="MF_00024">
    <property type="entry name" value="CobD_CbiB"/>
    <property type="match status" value="1"/>
</dbReference>
<keyword evidence="7 9" id="KW-1133">Transmembrane helix</keyword>
<feature type="transmembrane region" description="Helical" evidence="9">
    <location>
        <begin position="57"/>
        <end position="90"/>
    </location>
</feature>
<evidence type="ECO:0000256" key="4">
    <source>
        <dbReference type="ARBA" id="ARBA00022475"/>
    </source>
</evidence>
<evidence type="ECO:0000256" key="7">
    <source>
        <dbReference type="ARBA" id="ARBA00022989"/>
    </source>
</evidence>
<comment type="caution">
    <text evidence="10">The sequence shown here is derived from an EMBL/GenBank/DDBJ whole genome shotgun (WGS) entry which is preliminary data.</text>
</comment>
<keyword evidence="11" id="KW-1185">Reference proteome</keyword>
<reference evidence="10 11" key="1">
    <citation type="submission" date="2018-05" db="EMBL/GenBank/DDBJ databases">
        <authorList>
            <person name="Zhang Y.-J."/>
        </authorList>
    </citation>
    <scope>NUCLEOTIDE SEQUENCE [LARGE SCALE GENOMIC DNA]</scope>
    <source>
        <strain evidence="10 11">CY04</strain>
    </source>
</reference>
<sequence>MSTAAMLVAALLLDAALGEPKWLWSRLPHPAVLMGKLVNALDQSLNSGSALRIKGGITAAALIAAGLILGWLLSLFGPIVEITCAAILIAQRSLVDHLSAVATGLRRSLPDGQRAVAMIVSRDTATMTSPQVARSAIESGAENFSDGIIAPSFWFLVAGLPGLLVYKMINTADSMIGYRNDQYEEFGKASARMDDLLNLIPARLTGFLIALGSGQLRHWRAIISDAHQHRSPNAGWPEAAMSRALGLALSGPRSYDGQMRDFPWVNEPANKAISAYDIDACTSKLWQVWGIALAMTVALALLF</sequence>
<evidence type="ECO:0000256" key="6">
    <source>
        <dbReference type="ARBA" id="ARBA00022692"/>
    </source>
</evidence>
<evidence type="ECO:0000256" key="1">
    <source>
        <dbReference type="ARBA" id="ARBA00004651"/>
    </source>
</evidence>
<name>A0ABX0WA21_9RHOB</name>
<feature type="transmembrane region" description="Helical" evidence="9">
    <location>
        <begin position="285"/>
        <end position="302"/>
    </location>
</feature>
<keyword evidence="4 9" id="KW-1003">Cell membrane</keyword>
<dbReference type="NCBIfam" id="TIGR00380">
    <property type="entry name" value="cobal_cbiB"/>
    <property type="match status" value="1"/>
</dbReference>
<dbReference type="EMBL" id="QHLQ01000018">
    <property type="protein sequence ID" value="NIZ62514.1"/>
    <property type="molecule type" value="Genomic_DNA"/>
</dbReference>
<comment type="function">
    <text evidence="9">Converts cobyric acid to cobinamide by the addition of aminopropanol on the F carboxylic group.</text>
</comment>
<keyword evidence="6 9" id="KW-0812">Transmembrane</keyword>
<comment type="subcellular location">
    <subcellularLocation>
        <location evidence="1 9">Cell membrane</location>
        <topology evidence="1 9">Multi-pass membrane protein</topology>
    </subcellularLocation>
</comment>
<evidence type="ECO:0000256" key="3">
    <source>
        <dbReference type="ARBA" id="ARBA00006263"/>
    </source>
</evidence>
<evidence type="ECO:0000256" key="2">
    <source>
        <dbReference type="ARBA" id="ARBA00004953"/>
    </source>
</evidence>
<dbReference type="InterPro" id="IPR004485">
    <property type="entry name" value="Cobalamin_biosynth_CobD/CbiB"/>
</dbReference>
<evidence type="ECO:0000256" key="5">
    <source>
        <dbReference type="ARBA" id="ARBA00022573"/>
    </source>
</evidence>
<evidence type="ECO:0000256" key="9">
    <source>
        <dbReference type="HAMAP-Rule" id="MF_00024"/>
    </source>
</evidence>
<dbReference type="RefSeq" id="WP_167685140.1">
    <property type="nucleotide sequence ID" value="NZ_QHLQ01000018.1"/>
</dbReference>
<proteinExistence type="inferred from homology"/>
<keyword evidence="5 9" id="KW-0169">Cobalamin biosynthesis</keyword>
<evidence type="ECO:0000313" key="10">
    <source>
        <dbReference type="EMBL" id="NIZ62514.1"/>
    </source>
</evidence>
<accession>A0ABX0WA21</accession>